<dbReference type="Pfam" id="PF10145">
    <property type="entry name" value="PhageMin_Tail"/>
    <property type="match status" value="1"/>
</dbReference>
<dbReference type="InterPro" id="IPR010090">
    <property type="entry name" value="Phage_tape_meas"/>
</dbReference>
<dbReference type="PANTHER" id="PTHR37813">
    <property type="entry name" value="FELS-2 PROPHAGE PROTEIN"/>
    <property type="match status" value="1"/>
</dbReference>
<dbReference type="PANTHER" id="PTHR37813:SF1">
    <property type="entry name" value="FELS-2 PROPHAGE PROTEIN"/>
    <property type="match status" value="1"/>
</dbReference>
<dbReference type="NCBIfam" id="TIGR01760">
    <property type="entry name" value="tape_meas_TP901"/>
    <property type="match status" value="1"/>
</dbReference>
<dbReference type="AlphaFoldDB" id="A0A6B8M5R6"/>
<evidence type="ECO:0000259" key="2">
    <source>
        <dbReference type="Pfam" id="PF10145"/>
    </source>
</evidence>
<feature type="domain" description="Phage tail tape measure protein" evidence="2">
    <location>
        <begin position="168"/>
        <end position="362"/>
    </location>
</feature>
<name>A0A6B8M5R6_9HYPH</name>
<evidence type="ECO:0000313" key="4">
    <source>
        <dbReference type="Proteomes" id="UP000422569"/>
    </source>
</evidence>
<dbReference type="KEGG" id="mpar:F7D14_10180"/>
<accession>A0A6B8M5R6</accession>
<evidence type="ECO:0000256" key="1">
    <source>
        <dbReference type="ARBA" id="ARBA00022612"/>
    </source>
</evidence>
<evidence type="ECO:0000313" key="3">
    <source>
        <dbReference type="EMBL" id="QGM97798.1"/>
    </source>
</evidence>
<protein>
    <submittedName>
        <fullName evidence="3">Phage tail tape measure protein</fullName>
    </submittedName>
</protein>
<dbReference type="Proteomes" id="UP000422569">
    <property type="component" value="Chromosome"/>
</dbReference>
<gene>
    <name evidence="3" type="ORF">F7D14_10180</name>
</gene>
<dbReference type="RefSeq" id="WP_016922050.1">
    <property type="nucleotide sequence ID" value="NZ_CP044331.1"/>
</dbReference>
<reference evidence="3 4" key="1">
    <citation type="submission" date="2019-09" db="EMBL/GenBank/DDBJ databases">
        <title>Isolation and complete genome sequencing of Methylocystis species.</title>
        <authorList>
            <person name="Rumah B.L."/>
            <person name="Stead C.E."/>
            <person name="Stevens B.C."/>
            <person name="Minton N.P."/>
            <person name="Grosse-Honebrink A."/>
            <person name="Zhang Y."/>
        </authorList>
    </citation>
    <scope>NUCLEOTIDE SEQUENCE [LARGE SCALE GENOMIC DNA]</scope>
    <source>
        <strain evidence="3 4">BRCS2</strain>
    </source>
</reference>
<keyword evidence="4" id="KW-1185">Reference proteome</keyword>
<sequence>MAVKSLKSELQISATDKTADTFSRIAGKMRGLESTATAVSRRMDSVTRGMSAAYIAQTTRAAQHAAVAARMSNIAPVLAGAGFGAKLRAINARLAGIGDRASDFASAALPGTAGMALGMGGAALSGLAVGGAATYGLKQAMSFDKAMADVKKKVTLDAGATFADVEAMINKTSRDIGISREDMAALAAQAGQAGIAYKDLSGFMQLAAKASSAWDVPAKEAAQTLSEIKAQTGWTNKELEAYADKVNYLGDISAAAEKDISAMWAKTSAGAKEAGVAYDDAMVALTAMRSVGMQEDVASRAFGQLSSRLRTASSQNKGFNAAIKSLGFTPAGIEKAMQKDAMGTIMTVMDRLGKNKDSVKLAVGLGGKEWWDEFLRIKAALPEMQRLLTALKSGKAGGSLSQSLATDLATTSKHLERFGALTSEIGDRLTRWALPTINEQLERTLKAFDSAQKTGFLAGPDGKPIDRLADKTPVPFGADNRALFLKGPQPFSTSLVPTLPTLPTWVSAAESAIADSPANIIGNWQKLQMAADRFDAEKNAPVAARAYGVDRARSGILGFGLGGPQSPMTPVAKLEGAANISLTIRVEAERGSIVRDVVQEVKATGALRNDNNNGVTMLP</sequence>
<dbReference type="EMBL" id="CP044331">
    <property type="protein sequence ID" value="QGM97798.1"/>
    <property type="molecule type" value="Genomic_DNA"/>
</dbReference>
<organism evidence="3 4">
    <name type="scientific">Methylocystis parvus</name>
    <dbReference type="NCBI Taxonomy" id="134"/>
    <lineage>
        <taxon>Bacteria</taxon>
        <taxon>Pseudomonadati</taxon>
        <taxon>Pseudomonadota</taxon>
        <taxon>Alphaproteobacteria</taxon>
        <taxon>Hyphomicrobiales</taxon>
        <taxon>Methylocystaceae</taxon>
        <taxon>Methylocystis</taxon>
    </lineage>
</organism>
<proteinExistence type="predicted"/>
<keyword evidence="1" id="KW-1188">Viral release from host cell</keyword>